<reference evidence="2" key="3">
    <citation type="submission" date="2024-02" db="EMBL/GenBank/DDBJ databases">
        <title>Comparative genomics of Cryptococcus and Kwoniella reveals pathogenesis evolution and contrasting modes of karyotype evolution via chromosome fusion or intercentromeric recombination.</title>
        <authorList>
            <person name="Coelho M.A."/>
            <person name="David-Palma M."/>
            <person name="Shea T."/>
            <person name="Bowers K."/>
            <person name="McGinley-Smith S."/>
            <person name="Mohammad A.W."/>
            <person name="Gnirke A."/>
            <person name="Yurkov A.M."/>
            <person name="Nowrousian M."/>
            <person name="Sun S."/>
            <person name="Cuomo C.A."/>
            <person name="Heitman J."/>
        </authorList>
    </citation>
    <scope>NUCLEOTIDE SEQUENCE</scope>
    <source>
        <strain evidence="2">CBS 10117</strain>
    </source>
</reference>
<protein>
    <submittedName>
        <fullName evidence="1">Uncharacterized protein</fullName>
    </submittedName>
</protein>
<dbReference type="Proteomes" id="UP000078595">
    <property type="component" value="Chromosome 7"/>
</dbReference>
<dbReference type="EMBL" id="CP144536">
    <property type="protein sequence ID" value="WWC63555.1"/>
    <property type="molecule type" value="Genomic_DNA"/>
</dbReference>
<keyword evidence="3" id="KW-1185">Reference proteome</keyword>
<reference evidence="1" key="1">
    <citation type="submission" date="2013-07" db="EMBL/GenBank/DDBJ databases">
        <title>The Genome Sequence of Cryptococcus dejecticola CBS10117.</title>
        <authorList>
            <consortium name="The Broad Institute Genome Sequencing Platform"/>
            <person name="Cuomo C."/>
            <person name="Litvintseva A."/>
            <person name="Chen Y."/>
            <person name="Heitman J."/>
            <person name="Sun S."/>
            <person name="Springer D."/>
            <person name="Dromer F."/>
            <person name="Young S.K."/>
            <person name="Zeng Q."/>
            <person name="Gargeya S."/>
            <person name="Fitzgerald M."/>
            <person name="Abouelleil A."/>
            <person name="Alvarado L."/>
            <person name="Berlin A.M."/>
            <person name="Chapman S.B."/>
            <person name="Dewar J."/>
            <person name="Goldberg J."/>
            <person name="Griggs A."/>
            <person name="Gujja S."/>
            <person name="Hansen M."/>
            <person name="Howarth C."/>
            <person name="Imamovic A."/>
            <person name="Larimer J."/>
            <person name="McCowan C."/>
            <person name="Murphy C."/>
            <person name="Pearson M."/>
            <person name="Priest M."/>
            <person name="Roberts A."/>
            <person name="Saif S."/>
            <person name="Shea T."/>
            <person name="Sykes S."/>
            <person name="Wortman J."/>
            <person name="Nusbaum C."/>
            <person name="Birren B."/>
        </authorList>
    </citation>
    <scope>NUCLEOTIDE SEQUENCE [LARGE SCALE GENOMIC DNA]</scope>
    <source>
        <strain evidence="1">CBS 10117</strain>
    </source>
</reference>
<organism evidence="1">
    <name type="scientific">Kwoniella dejecticola CBS 10117</name>
    <dbReference type="NCBI Taxonomy" id="1296121"/>
    <lineage>
        <taxon>Eukaryota</taxon>
        <taxon>Fungi</taxon>
        <taxon>Dikarya</taxon>
        <taxon>Basidiomycota</taxon>
        <taxon>Agaricomycotina</taxon>
        <taxon>Tremellomycetes</taxon>
        <taxon>Tremellales</taxon>
        <taxon>Cryptococcaceae</taxon>
        <taxon>Kwoniella</taxon>
    </lineage>
</organism>
<evidence type="ECO:0000313" key="2">
    <source>
        <dbReference type="EMBL" id="WWC63555.1"/>
    </source>
</evidence>
<proteinExistence type="predicted"/>
<evidence type="ECO:0000313" key="1">
    <source>
        <dbReference type="EMBL" id="OBR83892.1"/>
    </source>
</evidence>
<accession>A0A1A6A1F9</accession>
<dbReference type="RefSeq" id="XP_018261734.1">
    <property type="nucleotide sequence ID" value="XM_018409461.1"/>
</dbReference>
<gene>
    <name evidence="1" type="ORF">I303_06177</name>
    <name evidence="2" type="ORF">I303_106159</name>
</gene>
<dbReference type="AlphaFoldDB" id="A0A1A6A1F9"/>
<sequence length="305" mass="34045">MTHQSFMDEDWQDKNGYWHKTIISRKPVDSEDHKDVLTITEGHYPKVEGVFPDAVTLDHYFDPDTPVDLGSSQLYFGHTLPASAAATTASIPGSRVIAVEYLNPRSKEPLGLGTIYMKPDDYHRIRTDGTTDSRMMRIGHSDYCLITPGGYKEWQNGEVHGTLIDVSQVASHTVGGRTLGLSVQTITEMISSAGDQNQRVFRYIGRCFTLANPSAEDREAKRRYPIGPVRPGETSDTCRAFGDDNSNSAFLYVSRRADTTLCDVSVNQYEPGGHGWGSWEEFTCEADNRRIMTGNIIMQLSAYDD</sequence>
<dbReference type="GeneID" id="28969876"/>
<name>A0A1A6A1F9_9TREE</name>
<dbReference type="KEGG" id="kdj:28969876"/>
<dbReference type="EMBL" id="KI894033">
    <property type="protein sequence ID" value="OBR83892.1"/>
    <property type="molecule type" value="Genomic_DNA"/>
</dbReference>
<reference evidence="2" key="2">
    <citation type="submission" date="2013-07" db="EMBL/GenBank/DDBJ databases">
        <authorList>
            <consortium name="The Broad Institute Genome Sequencing Platform"/>
            <person name="Cuomo C."/>
            <person name="Litvintseva A."/>
            <person name="Chen Y."/>
            <person name="Heitman J."/>
            <person name="Sun S."/>
            <person name="Springer D."/>
            <person name="Dromer F."/>
            <person name="Young S.K."/>
            <person name="Zeng Q."/>
            <person name="Gargeya S."/>
            <person name="Fitzgerald M."/>
            <person name="Abouelleil A."/>
            <person name="Alvarado L."/>
            <person name="Berlin A.M."/>
            <person name="Chapman S.B."/>
            <person name="Dewar J."/>
            <person name="Goldberg J."/>
            <person name="Griggs A."/>
            <person name="Gujja S."/>
            <person name="Hansen M."/>
            <person name="Howarth C."/>
            <person name="Imamovic A."/>
            <person name="Larimer J."/>
            <person name="McCowan C."/>
            <person name="Murphy C."/>
            <person name="Pearson M."/>
            <person name="Priest M."/>
            <person name="Roberts A."/>
            <person name="Saif S."/>
            <person name="Shea T."/>
            <person name="Sykes S."/>
            <person name="Wortman J."/>
            <person name="Nusbaum C."/>
            <person name="Birren B."/>
        </authorList>
    </citation>
    <scope>NUCLEOTIDE SEQUENCE</scope>
    <source>
        <strain evidence="2">CBS 10117</strain>
    </source>
</reference>
<evidence type="ECO:0000313" key="3">
    <source>
        <dbReference type="Proteomes" id="UP000078595"/>
    </source>
</evidence>
<dbReference type="VEuPathDB" id="FungiDB:I303_06177"/>